<dbReference type="Gene3D" id="2.30.40.10">
    <property type="entry name" value="Urease, subunit C, domain 1"/>
    <property type="match status" value="1"/>
</dbReference>
<evidence type="ECO:0000256" key="1">
    <source>
        <dbReference type="ARBA" id="ARBA00022801"/>
    </source>
</evidence>
<dbReference type="STRING" id="1073090.A0A1L9SRP6"/>
<organism evidence="3 4">
    <name type="scientific">Penicilliopsis zonata CBS 506.65</name>
    <dbReference type="NCBI Taxonomy" id="1073090"/>
    <lineage>
        <taxon>Eukaryota</taxon>
        <taxon>Fungi</taxon>
        <taxon>Dikarya</taxon>
        <taxon>Ascomycota</taxon>
        <taxon>Pezizomycotina</taxon>
        <taxon>Eurotiomycetes</taxon>
        <taxon>Eurotiomycetidae</taxon>
        <taxon>Eurotiales</taxon>
        <taxon>Aspergillaceae</taxon>
        <taxon>Penicilliopsis</taxon>
    </lineage>
</organism>
<keyword evidence="4" id="KW-1185">Reference proteome</keyword>
<dbReference type="InterPro" id="IPR050287">
    <property type="entry name" value="MTA/SAH_deaminase"/>
</dbReference>
<dbReference type="PANTHER" id="PTHR43794:SF11">
    <property type="entry name" value="AMIDOHYDROLASE-RELATED DOMAIN-CONTAINING PROTEIN"/>
    <property type="match status" value="1"/>
</dbReference>
<dbReference type="InterPro" id="IPR006680">
    <property type="entry name" value="Amidohydro-rel"/>
</dbReference>
<evidence type="ECO:0000313" key="4">
    <source>
        <dbReference type="Proteomes" id="UP000184188"/>
    </source>
</evidence>
<dbReference type="EMBL" id="KV878337">
    <property type="protein sequence ID" value="OJJ49787.1"/>
    <property type="molecule type" value="Genomic_DNA"/>
</dbReference>
<dbReference type="Gene3D" id="3.20.20.140">
    <property type="entry name" value="Metal-dependent hydrolases"/>
    <property type="match status" value="1"/>
</dbReference>
<gene>
    <name evidence="3" type="ORF">ASPZODRAFT_149262</name>
</gene>
<dbReference type="SUPFAM" id="SSF51338">
    <property type="entry name" value="Composite domain of metallo-dependent hydrolases"/>
    <property type="match status" value="1"/>
</dbReference>
<dbReference type="InterPro" id="IPR032466">
    <property type="entry name" value="Metal_Hydrolase"/>
</dbReference>
<dbReference type="InterPro" id="IPR011059">
    <property type="entry name" value="Metal-dep_hydrolase_composite"/>
</dbReference>
<dbReference type="PANTHER" id="PTHR43794">
    <property type="entry name" value="AMINOHYDROLASE SSNA-RELATED"/>
    <property type="match status" value="1"/>
</dbReference>
<feature type="domain" description="Amidohydrolase-related" evidence="2">
    <location>
        <begin position="220"/>
        <end position="369"/>
    </location>
</feature>
<dbReference type="RefSeq" id="XP_022584297.1">
    <property type="nucleotide sequence ID" value="XM_022725472.1"/>
</dbReference>
<accession>A0A1L9SRP6</accession>
<dbReference type="OrthoDB" id="194468at2759"/>
<dbReference type="VEuPathDB" id="FungiDB:ASPZODRAFT_149262"/>
<evidence type="ECO:0000313" key="3">
    <source>
        <dbReference type="EMBL" id="OJJ49787.1"/>
    </source>
</evidence>
<dbReference type="SUPFAM" id="SSF51556">
    <property type="entry name" value="Metallo-dependent hydrolases"/>
    <property type="match status" value="1"/>
</dbReference>
<name>A0A1L9SRP6_9EURO</name>
<reference evidence="4" key="1">
    <citation type="journal article" date="2017" name="Genome Biol.">
        <title>Comparative genomics reveals high biological diversity and specific adaptations in the industrially and medically important fungal genus Aspergillus.</title>
        <authorList>
            <person name="de Vries R.P."/>
            <person name="Riley R."/>
            <person name="Wiebenga A."/>
            <person name="Aguilar-Osorio G."/>
            <person name="Amillis S."/>
            <person name="Uchima C.A."/>
            <person name="Anderluh G."/>
            <person name="Asadollahi M."/>
            <person name="Askin M."/>
            <person name="Barry K."/>
            <person name="Battaglia E."/>
            <person name="Bayram O."/>
            <person name="Benocci T."/>
            <person name="Braus-Stromeyer S.A."/>
            <person name="Caldana C."/>
            <person name="Canovas D."/>
            <person name="Cerqueira G.C."/>
            <person name="Chen F."/>
            <person name="Chen W."/>
            <person name="Choi C."/>
            <person name="Clum A."/>
            <person name="Dos Santos R.A."/>
            <person name="Damasio A.R."/>
            <person name="Diallinas G."/>
            <person name="Emri T."/>
            <person name="Fekete E."/>
            <person name="Flipphi M."/>
            <person name="Freyberg S."/>
            <person name="Gallo A."/>
            <person name="Gournas C."/>
            <person name="Habgood R."/>
            <person name="Hainaut M."/>
            <person name="Harispe M.L."/>
            <person name="Henrissat B."/>
            <person name="Hilden K.S."/>
            <person name="Hope R."/>
            <person name="Hossain A."/>
            <person name="Karabika E."/>
            <person name="Karaffa L."/>
            <person name="Karanyi Z."/>
            <person name="Krasevec N."/>
            <person name="Kuo A."/>
            <person name="Kusch H."/>
            <person name="LaButti K."/>
            <person name="Lagendijk E.L."/>
            <person name="Lapidus A."/>
            <person name="Levasseur A."/>
            <person name="Lindquist E."/>
            <person name="Lipzen A."/>
            <person name="Logrieco A.F."/>
            <person name="MacCabe A."/>
            <person name="Maekelae M.R."/>
            <person name="Malavazi I."/>
            <person name="Melin P."/>
            <person name="Meyer V."/>
            <person name="Mielnichuk N."/>
            <person name="Miskei M."/>
            <person name="Molnar A.P."/>
            <person name="Mule G."/>
            <person name="Ngan C.Y."/>
            <person name="Orejas M."/>
            <person name="Orosz E."/>
            <person name="Ouedraogo J.P."/>
            <person name="Overkamp K.M."/>
            <person name="Park H.-S."/>
            <person name="Perrone G."/>
            <person name="Piumi F."/>
            <person name="Punt P.J."/>
            <person name="Ram A.F."/>
            <person name="Ramon A."/>
            <person name="Rauscher S."/>
            <person name="Record E."/>
            <person name="Riano-Pachon D.M."/>
            <person name="Robert V."/>
            <person name="Roehrig J."/>
            <person name="Ruller R."/>
            <person name="Salamov A."/>
            <person name="Salih N.S."/>
            <person name="Samson R.A."/>
            <person name="Sandor E."/>
            <person name="Sanguinetti M."/>
            <person name="Schuetze T."/>
            <person name="Sepcic K."/>
            <person name="Shelest E."/>
            <person name="Sherlock G."/>
            <person name="Sophianopoulou V."/>
            <person name="Squina F.M."/>
            <person name="Sun H."/>
            <person name="Susca A."/>
            <person name="Todd R.B."/>
            <person name="Tsang A."/>
            <person name="Unkles S.E."/>
            <person name="van de Wiele N."/>
            <person name="van Rossen-Uffink D."/>
            <person name="Oliveira J.V."/>
            <person name="Vesth T.C."/>
            <person name="Visser J."/>
            <person name="Yu J.-H."/>
            <person name="Zhou M."/>
            <person name="Andersen M.R."/>
            <person name="Archer D.B."/>
            <person name="Baker S.E."/>
            <person name="Benoit I."/>
            <person name="Brakhage A.A."/>
            <person name="Braus G.H."/>
            <person name="Fischer R."/>
            <person name="Frisvad J.C."/>
            <person name="Goldman G.H."/>
            <person name="Houbraken J."/>
            <person name="Oakley B."/>
            <person name="Pocsi I."/>
            <person name="Scazzocchio C."/>
            <person name="Seiboth B."/>
            <person name="vanKuyk P.A."/>
            <person name="Wortman J."/>
            <person name="Dyer P.S."/>
            <person name="Grigoriev I.V."/>
        </authorList>
    </citation>
    <scope>NUCLEOTIDE SEQUENCE [LARGE SCALE GENOMIC DNA]</scope>
    <source>
        <strain evidence="4">CBS 506.65</strain>
    </source>
</reference>
<protein>
    <recommendedName>
        <fullName evidence="2">Amidohydrolase-related domain-containing protein</fullName>
    </recommendedName>
</protein>
<dbReference type="GO" id="GO:0016810">
    <property type="term" value="F:hydrolase activity, acting on carbon-nitrogen (but not peptide) bonds"/>
    <property type="evidence" value="ECO:0007669"/>
    <property type="project" value="InterPro"/>
</dbReference>
<dbReference type="AlphaFoldDB" id="A0A1L9SRP6"/>
<sequence length="393" mass="43914">MSQSILLKNGMLLLHKPGDVVSPVKADPLIVQDRINKVGEVLDAPYEDTKVVDCSKKIISPGFLKGRHSDDPLLDYLPTENMQGYFYDLEDVYWGQLDVGITYVVDHAYMNYPPESGINGISATKSPGIRAFFCYCATSRFMSRSPLKKDDEIFLLELDWFSMPKQVVVDLFNKARRWGVKNITAHYTKGPYSAKQILESYGLLGADLLSSHSNAADHDDALLLKRHNAYILCTPKIEMQMAIGEPLAFHEDFSSICSLGIDCHSNNSSDMMTQMRLALQSARARFSQPFLDQGIIPRKLKALVQGVFSLGTIQENEIGSIATGKLADLVIFKTTSPSMVFAAQGNPLTAIAMYPSVRDFDMVIVNGKIRKENEFWFHVGRMQSATHSQGNRR</sequence>
<dbReference type="GeneID" id="34611937"/>
<dbReference type="Proteomes" id="UP000184188">
    <property type="component" value="Unassembled WGS sequence"/>
</dbReference>
<proteinExistence type="predicted"/>
<keyword evidence="1" id="KW-0378">Hydrolase</keyword>
<evidence type="ECO:0000259" key="2">
    <source>
        <dbReference type="Pfam" id="PF01979"/>
    </source>
</evidence>
<dbReference type="Pfam" id="PF01979">
    <property type="entry name" value="Amidohydro_1"/>
    <property type="match status" value="1"/>
</dbReference>